<evidence type="ECO:0000313" key="4">
    <source>
        <dbReference type="Proteomes" id="UP000009168"/>
    </source>
</evidence>
<dbReference type="RefSeq" id="XP_012653625.1">
    <property type="nucleotide sequence ID" value="XM_012798171.1"/>
</dbReference>
<accession>W7XBT0</accession>
<keyword evidence="4" id="KW-1185">Reference proteome</keyword>
<organism evidence="3 4">
    <name type="scientific">Tetrahymena thermophila (strain SB210)</name>
    <dbReference type="NCBI Taxonomy" id="312017"/>
    <lineage>
        <taxon>Eukaryota</taxon>
        <taxon>Sar</taxon>
        <taxon>Alveolata</taxon>
        <taxon>Ciliophora</taxon>
        <taxon>Intramacronucleata</taxon>
        <taxon>Oligohymenophorea</taxon>
        <taxon>Hymenostomatida</taxon>
        <taxon>Tetrahymenina</taxon>
        <taxon>Tetrahymenidae</taxon>
        <taxon>Tetrahymena</taxon>
    </lineage>
</organism>
<name>W7XBT0_TETTS</name>
<keyword evidence="1" id="KW-0472">Membrane</keyword>
<proteinExistence type="predicted"/>
<dbReference type="GO" id="GO:0042765">
    <property type="term" value="C:GPI-anchor transamidase complex"/>
    <property type="evidence" value="ECO:0007669"/>
    <property type="project" value="InterPro"/>
</dbReference>
<dbReference type="Pfam" id="PF04113">
    <property type="entry name" value="Gpi16"/>
    <property type="match status" value="2"/>
</dbReference>
<feature type="signal peptide" evidence="2">
    <location>
        <begin position="1"/>
        <end position="21"/>
    </location>
</feature>
<dbReference type="FunCoup" id="W7XBT0">
    <property type="interactions" value="136"/>
</dbReference>
<gene>
    <name evidence="3" type="ORF">TTHERM_000283749</name>
</gene>
<dbReference type="InParanoid" id="W7XBT0"/>
<dbReference type="GeneID" id="24438194"/>
<protein>
    <submittedName>
        <fullName evidence="3">GPI transamidase component Gpi16 subunit</fullName>
    </submittedName>
</protein>
<keyword evidence="1" id="KW-0812">Transmembrane</keyword>
<dbReference type="eggNOG" id="KOG2407">
    <property type="taxonomic scope" value="Eukaryota"/>
</dbReference>
<dbReference type="PANTHER" id="PTHR12959">
    <property type="entry name" value="GPI TRANSAMIDASE COMPONENT PIG-T-RELATED"/>
    <property type="match status" value="1"/>
</dbReference>
<keyword evidence="2" id="KW-0732">Signal</keyword>
<dbReference type="InterPro" id="IPR007245">
    <property type="entry name" value="PIG-T"/>
</dbReference>
<dbReference type="Proteomes" id="UP000009168">
    <property type="component" value="Unassembled WGS sequence"/>
</dbReference>
<dbReference type="EMBL" id="GG662656">
    <property type="protein sequence ID" value="EWS73878.1"/>
    <property type="molecule type" value="Genomic_DNA"/>
</dbReference>
<evidence type="ECO:0000256" key="1">
    <source>
        <dbReference type="SAM" id="Phobius"/>
    </source>
</evidence>
<dbReference type="AlphaFoldDB" id="W7XBT0"/>
<dbReference type="OrthoDB" id="289110at2759"/>
<keyword evidence="1" id="KW-1133">Transmembrane helix</keyword>
<dbReference type="KEGG" id="tet:TTHERM_000283749"/>
<dbReference type="STRING" id="312017.W7XBT0"/>
<evidence type="ECO:0000313" key="3">
    <source>
        <dbReference type="EMBL" id="EWS73878.1"/>
    </source>
</evidence>
<dbReference type="PANTHER" id="PTHR12959:SF11">
    <property type="entry name" value="GPI TRANSAMIDASE COMPONENT PIG-T"/>
    <property type="match status" value="1"/>
</dbReference>
<feature type="chain" id="PRO_5004903515" evidence="2">
    <location>
        <begin position="22"/>
        <end position="517"/>
    </location>
</feature>
<reference evidence="4" key="1">
    <citation type="journal article" date="2006" name="PLoS Biol.">
        <title>Macronuclear genome sequence of the ciliate Tetrahymena thermophila, a model eukaryote.</title>
        <authorList>
            <person name="Eisen J.A."/>
            <person name="Coyne R.S."/>
            <person name="Wu M."/>
            <person name="Wu D."/>
            <person name="Thiagarajan M."/>
            <person name="Wortman J.R."/>
            <person name="Badger J.H."/>
            <person name="Ren Q."/>
            <person name="Amedeo P."/>
            <person name="Jones K.M."/>
            <person name="Tallon L.J."/>
            <person name="Delcher A.L."/>
            <person name="Salzberg S.L."/>
            <person name="Silva J.C."/>
            <person name="Haas B.J."/>
            <person name="Majoros W.H."/>
            <person name="Farzad M."/>
            <person name="Carlton J.M."/>
            <person name="Smith R.K. Jr."/>
            <person name="Garg J."/>
            <person name="Pearlman R.E."/>
            <person name="Karrer K.M."/>
            <person name="Sun L."/>
            <person name="Manning G."/>
            <person name="Elde N.C."/>
            <person name="Turkewitz A.P."/>
            <person name="Asai D.J."/>
            <person name="Wilkes D.E."/>
            <person name="Wang Y."/>
            <person name="Cai H."/>
            <person name="Collins K."/>
            <person name="Stewart B.A."/>
            <person name="Lee S.R."/>
            <person name="Wilamowska K."/>
            <person name="Weinberg Z."/>
            <person name="Ruzzo W.L."/>
            <person name="Wloga D."/>
            <person name="Gaertig J."/>
            <person name="Frankel J."/>
            <person name="Tsao C.-C."/>
            <person name="Gorovsky M.A."/>
            <person name="Keeling P.J."/>
            <person name="Waller R.F."/>
            <person name="Patron N.J."/>
            <person name="Cherry J.M."/>
            <person name="Stover N.A."/>
            <person name="Krieger C.J."/>
            <person name="del Toro C."/>
            <person name="Ryder H.F."/>
            <person name="Williamson S.C."/>
            <person name="Barbeau R.A."/>
            <person name="Hamilton E.P."/>
            <person name="Orias E."/>
        </authorList>
    </citation>
    <scope>NUCLEOTIDE SEQUENCE [LARGE SCALE GENOMIC DNA]</scope>
    <source>
        <strain evidence="4">SB210</strain>
    </source>
</reference>
<dbReference type="GO" id="GO:0016255">
    <property type="term" value="P:attachment of GPI anchor to protein"/>
    <property type="evidence" value="ECO:0007669"/>
    <property type="project" value="InterPro"/>
</dbReference>
<feature type="transmembrane region" description="Helical" evidence="1">
    <location>
        <begin position="469"/>
        <end position="488"/>
    </location>
</feature>
<evidence type="ECO:0000256" key="2">
    <source>
        <dbReference type="SAM" id="SignalP"/>
    </source>
</evidence>
<sequence length="517" mass="59763">MIGNKQIYLLAILIIFQVAVCELQSKESLKFYPLQDSDKSLAVFKSSYSHDIDLNSLFRDEYIFPSTLLDNLHLTNTKDFEIHAGCGSFNSVLFDKDAALLDEVEFPMNGVQTLIYGDNVFYEAGIETLSELFKFSRFSIKSENKFEFQSSFASTKEFKNKFIFAQDPTDYICSDNIEKLKKYLPCLGNKGVFDLIDQTTLFRSSYVGIVIKVKIEKNRVNLSLQVVSEFLNSQKDAIFVSNKYVEACPYIQDSAIISGDQKIEASNKRIENTNETSENETSMAKLVYKRLSSIELPEKQKKNGKQLHKLNLIKSKRFMKNNWYYHEDALVHTIKNRSDKYTLDVETAEYLNYYFYPVFSQVKVSIDGVNLLEKDPYNKSILSFERLSNNNVLFKIKVELKPNQEVSIVIPMIKMMKSFENYPYDPQRGHDIIAVPIIYRIKEQNSEYGQTPVIKISANTVAFLPEPDFSMPFNIITFVCVLMGYIFLQIFRLSTEKVNSEGHDDNILKKILDLFRK</sequence>